<dbReference type="GO" id="GO:0007031">
    <property type="term" value="P:peroxisome organization"/>
    <property type="evidence" value="ECO:0007669"/>
    <property type="project" value="UniProtKB-ARBA"/>
</dbReference>
<dbReference type="EMBL" id="ML211059">
    <property type="protein sequence ID" value="TFK89955.1"/>
    <property type="molecule type" value="Genomic_DNA"/>
</dbReference>
<sequence>MSESPYPSSPAGPSSLTTSQPPPPPPETIERDDYAAADQARQRFQHKGFFSSISLPHLPRRHKSKSRRRDASPSPSSVAELERSTSLPSVIPELVSLHEGNSSAELDEDYGKDVYRWAVLYENQRGATVFSTPCYSPLTLLPLDPPPFTIPTAIRSPRKNQPTVSIEDYPLPDGSWKWVSRAWMIDMRGDGQVQYDGFEYSRSFRSKKWGPNPGIMSNRGLVRRRRWLRLMMRPAQVHHDEASTFSAPSGLLSTLPEFKHNEEGATRPPSVMLTLSDSSIGANDVWMGDAGDWDRCHIAMRRLDRDGRKLELWASWLGVPEAAHLSRPTSWDPTVIPVVKHPLPETSGQSPASSVASSDTGQSEVDKLAADTGVSVSQAPKEHVAAVIRTHAHDILTLFIYPDSRAKFLSLLARAGLLADARAGIGASDSARILDFWSYTQDLEEEDEDGVIDSEHSIHT</sequence>
<dbReference type="AlphaFoldDB" id="A0A5C3PJI8"/>
<organism evidence="3 4">
    <name type="scientific">Polyporus arcularius HHB13444</name>
    <dbReference type="NCBI Taxonomy" id="1314778"/>
    <lineage>
        <taxon>Eukaryota</taxon>
        <taxon>Fungi</taxon>
        <taxon>Dikarya</taxon>
        <taxon>Basidiomycota</taxon>
        <taxon>Agaricomycotina</taxon>
        <taxon>Agaricomycetes</taxon>
        <taxon>Polyporales</taxon>
        <taxon>Polyporaceae</taxon>
        <taxon>Polyporus</taxon>
    </lineage>
</organism>
<evidence type="ECO:0000313" key="4">
    <source>
        <dbReference type="Proteomes" id="UP000308197"/>
    </source>
</evidence>
<evidence type="ECO:0000259" key="2">
    <source>
        <dbReference type="Pfam" id="PF06398"/>
    </source>
</evidence>
<reference evidence="3 4" key="1">
    <citation type="journal article" date="2019" name="Nat. Ecol. Evol.">
        <title>Megaphylogeny resolves global patterns of mushroom evolution.</title>
        <authorList>
            <person name="Varga T."/>
            <person name="Krizsan K."/>
            <person name="Foldi C."/>
            <person name="Dima B."/>
            <person name="Sanchez-Garcia M."/>
            <person name="Sanchez-Ramirez S."/>
            <person name="Szollosi G.J."/>
            <person name="Szarkandi J.G."/>
            <person name="Papp V."/>
            <person name="Albert L."/>
            <person name="Andreopoulos W."/>
            <person name="Angelini C."/>
            <person name="Antonin V."/>
            <person name="Barry K.W."/>
            <person name="Bougher N.L."/>
            <person name="Buchanan P."/>
            <person name="Buyck B."/>
            <person name="Bense V."/>
            <person name="Catcheside P."/>
            <person name="Chovatia M."/>
            <person name="Cooper J."/>
            <person name="Damon W."/>
            <person name="Desjardin D."/>
            <person name="Finy P."/>
            <person name="Geml J."/>
            <person name="Haridas S."/>
            <person name="Hughes K."/>
            <person name="Justo A."/>
            <person name="Karasinski D."/>
            <person name="Kautmanova I."/>
            <person name="Kiss B."/>
            <person name="Kocsube S."/>
            <person name="Kotiranta H."/>
            <person name="LaButti K.M."/>
            <person name="Lechner B.E."/>
            <person name="Liimatainen K."/>
            <person name="Lipzen A."/>
            <person name="Lukacs Z."/>
            <person name="Mihaltcheva S."/>
            <person name="Morgado L.N."/>
            <person name="Niskanen T."/>
            <person name="Noordeloos M.E."/>
            <person name="Ohm R.A."/>
            <person name="Ortiz-Santana B."/>
            <person name="Ovrebo C."/>
            <person name="Racz N."/>
            <person name="Riley R."/>
            <person name="Savchenko A."/>
            <person name="Shiryaev A."/>
            <person name="Soop K."/>
            <person name="Spirin V."/>
            <person name="Szebenyi C."/>
            <person name="Tomsovsky M."/>
            <person name="Tulloss R.E."/>
            <person name="Uehling J."/>
            <person name="Grigoriev I.V."/>
            <person name="Vagvolgyi C."/>
            <person name="Papp T."/>
            <person name="Martin F.M."/>
            <person name="Miettinen O."/>
            <person name="Hibbett D.S."/>
            <person name="Nagy L.G."/>
        </authorList>
    </citation>
    <scope>NUCLEOTIDE SEQUENCE [LARGE SCALE GENOMIC DNA]</scope>
    <source>
        <strain evidence="3 4">HHB13444</strain>
    </source>
</reference>
<feature type="compositionally biased region" description="Low complexity" evidence="1">
    <location>
        <begin position="347"/>
        <end position="358"/>
    </location>
</feature>
<feature type="region of interest" description="Disordered" evidence="1">
    <location>
        <begin position="1"/>
        <end position="85"/>
    </location>
</feature>
<dbReference type="Proteomes" id="UP000308197">
    <property type="component" value="Unassembled WGS sequence"/>
</dbReference>
<feature type="compositionally biased region" description="Basic residues" evidence="1">
    <location>
        <begin position="58"/>
        <end position="68"/>
    </location>
</feature>
<feature type="region of interest" description="Disordered" evidence="1">
    <location>
        <begin position="341"/>
        <end position="366"/>
    </location>
</feature>
<dbReference type="Pfam" id="PF06398">
    <property type="entry name" value="Pex24p"/>
    <property type="match status" value="1"/>
</dbReference>
<feature type="domain" description="TECPR1-like DysF" evidence="2">
    <location>
        <begin position="104"/>
        <end position="229"/>
    </location>
</feature>
<evidence type="ECO:0000256" key="1">
    <source>
        <dbReference type="SAM" id="MobiDB-lite"/>
    </source>
</evidence>
<proteinExistence type="predicted"/>
<accession>A0A5C3PJI8</accession>
<protein>
    <recommendedName>
        <fullName evidence="2">TECPR1-like DysF domain-containing protein</fullName>
    </recommendedName>
</protein>
<gene>
    <name evidence="3" type="ORF">K466DRAFT_661135</name>
</gene>
<feature type="compositionally biased region" description="Low complexity" evidence="1">
    <location>
        <begin position="1"/>
        <end position="15"/>
    </location>
</feature>
<name>A0A5C3PJI8_9APHY</name>
<keyword evidence="4" id="KW-1185">Reference proteome</keyword>
<dbReference type="InterPro" id="IPR010482">
    <property type="entry name" value="TECPR1-like_DysF"/>
</dbReference>
<dbReference type="InParanoid" id="A0A5C3PJI8"/>
<evidence type="ECO:0000313" key="3">
    <source>
        <dbReference type="EMBL" id="TFK89955.1"/>
    </source>
</evidence>
<dbReference type="GO" id="GO:0005778">
    <property type="term" value="C:peroxisomal membrane"/>
    <property type="evidence" value="ECO:0007669"/>
    <property type="project" value="UniProtKB-ARBA"/>
</dbReference>
<dbReference type="STRING" id="1314778.A0A5C3PJI8"/>